<protein>
    <recommendedName>
        <fullName evidence="3">Phage integrase SAM-like domain-containing protein</fullName>
    </recommendedName>
</protein>
<reference evidence="1 2" key="1">
    <citation type="submission" date="2016-10" db="EMBL/GenBank/DDBJ databases">
        <authorList>
            <person name="de Groot N.N."/>
        </authorList>
    </citation>
    <scope>NUCLEOTIDE SEQUENCE [LARGE SCALE GENOMIC DNA]</scope>
    <source>
        <strain evidence="1 2">DSM 527</strain>
    </source>
</reference>
<dbReference type="Proteomes" id="UP000199045">
    <property type="component" value="Unassembled WGS sequence"/>
</dbReference>
<gene>
    <name evidence="1" type="ORF">SAMN04488121_103921</name>
</gene>
<evidence type="ECO:0008006" key="3">
    <source>
        <dbReference type="Google" id="ProtNLM"/>
    </source>
</evidence>
<evidence type="ECO:0000313" key="2">
    <source>
        <dbReference type="Proteomes" id="UP000199045"/>
    </source>
</evidence>
<name>A0A1G7SNL1_CHIFI</name>
<accession>A0A1G7SNL1</accession>
<evidence type="ECO:0000313" key="1">
    <source>
        <dbReference type="EMBL" id="SDG23840.1"/>
    </source>
</evidence>
<dbReference type="AlphaFoldDB" id="A0A1G7SNL1"/>
<proteinExistence type="predicted"/>
<organism evidence="1 2">
    <name type="scientific">Chitinophaga filiformis</name>
    <name type="common">Myxococcus filiformis</name>
    <name type="synonym">Flexibacter filiformis</name>
    <dbReference type="NCBI Taxonomy" id="104663"/>
    <lineage>
        <taxon>Bacteria</taxon>
        <taxon>Pseudomonadati</taxon>
        <taxon>Bacteroidota</taxon>
        <taxon>Chitinophagia</taxon>
        <taxon>Chitinophagales</taxon>
        <taxon>Chitinophagaceae</taxon>
        <taxon>Chitinophaga</taxon>
    </lineage>
</organism>
<dbReference type="EMBL" id="FNBN01000003">
    <property type="protein sequence ID" value="SDG23840.1"/>
    <property type="molecule type" value="Genomic_DNA"/>
</dbReference>
<sequence length="46" mass="5368">MKVAERPNKKGDKIFFYFDYGRKKGGKIATGIFIYACPRQPDREKV</sequence>